<dbReference type="PANTHER" id="PTHR10434">
    <property type="entry name" value="1-ACYL-SN-GLYCEROL-3-PHOSPHATE ACYLTRANSFERASE"/>
    <property type="match status" value="1"/>
</dbReference>
<evidence type="ECO:0000259" key="5">
    <source>
        <dbReference type="SMART" id="SM00563"/>
    </source>
</evidence>
<keyword evidence="4" id="KW-0812">Transmembrane</keyword>
<evidence type="ECO:0000313" key="6">
    <source>
        <dbReference type="EMBL" id="OGI67099.1"/>
    </source>
</evidence>
<feature type="domain" description="Phospholipid/glycerol acyltransferase" evidence="5">
    <location>
        <begin position="78"/>
        <end position="192"/>
    </location>
</feature>
<evidence type="ECO:0000256" key="2">
    <source>
        <dbReference type="ARBA" id="ARBA00022679"/>
    </source>
</evidence>
<dbReference type="EMBL" id="MFSP01000068">
    <property type="protein sequence ID" value="OGI67099.1"/>
    <property type="molecule type" value="Genomic_DNA"/>
</dbReference>
<proteinExistence type="predicted"/>
<keyword evidence="4" id="KW-0472">Membrane</keyword>
<gene>
    <name evidence="6" type="ORF">A2W18_01880</name>
</gene>
<organism evidence="6 7">
    <name type="scientific">Candidatus Muproteobacteria bacterium RBG_16_60_9</name>
    <dbReference type="NCBI Taxonomy" id="1817755"/>
    <lineage>
        <taxon>Bacteria</taxon>
        <taxon>Pseudomonadati</taxon>
        <taxon>Pseudomonadota</taxon>
        <taxon>Candidatus Muproteobacteria</taxon>
    </lineage>
</organism>
<dbReference type="AlphaFoldDB" id="A0A1F6VC12"/>
<accession>A0A1F6VC12</accession>
<dbReference type="GO" id="GO:0003841">
    <property type="term" value="F:1-acylglycerol-3-phosphate O-acyltransferase activity"/>
    <property type="evidence" value="ECO:0007669"/>
    <property type="project" value="TreeGrafter"/>
</dbReference>
<dbReference type="Pfam" id="PF01553">
    <property type="entry name" value="Acyltransferase"/>
    <property type="match status" value="1"/>
</dbReference>
<dbReference type="GO" id="GO:0006654">
    <property type="term" value="P:phosphatidic acid biosynthetic process"/>
    <property type="evidence" value="ECO:0007669"/>
    <property type="project" value="TreeGrafter"/>
</dbReference>
<protein>
    <submittedName>
        <fullName evidence="6">Acyl-phosphate glycerol 3-phosphate acyltransferase</fullName>
    </submittedName>
</protein>
<dbReference type="SUPFAM" id="SSF69593">
    <property type="entry name" value="Glycerol-3-phosphate (1)-acyltransferase"/>
    <property type="match status" value="1"/>
</dbReference>
<reference evidence="6 7" key="1">
    <citation type="journal article" date="2016" name="Nat. Commun.">
        <title>Thousands of microbial genomes shed light on interconnected biogeochemical processes in an aquifer system.</title>
        <authorList>
            <person name="Anantharaman K."/>
            <person name="Brown C.T."/>
            <person name="Hug L.A."/>
            <person name="Sharon I."/>
            <person name="Castelle C.J."/>
            <person name="Probst A.J."/>
            <person name="Thomas B.C."/>
            <person name="Singh A."/>
            <person name="Wilkins M.J."/>
            <person name="Karaoz U."/>
            <person name="Brodie E.L."/>
            <person name="Williams K.H."/>
            <person name="Hubbard S.S."/>
            <person name="Banfield J.F."/>
        </authorList>
    </citation>
    <scope>NUCLEOTIDE SEQUENCE [LARGE SCALE GENOMIC DNA]</scope>
</reference>
<evidence type="ECO:0000256" key="4">
    <source>
        <dbReference type="SAM" id="Phobius"/>
    </source>
</evidence>
<name>A0A1F6VC12_9PROT</name>
<feature type="transmembrane region" description="Helical" evidence="4">
    <location>
        <begin position="12"/>
        <end position="35"/>
    </location>
</feature>
<keyword evidence="3 6" id="KW-0012">Acyltransferase</keyword>
<evidence type="ECO:0000256" key="3">
    <source>
        <dbReference type="ARBA" id="ARBA00023315"/>
    </source>
</evidence>
<sequence length="252" mass="28684">MTPYQKVRQLIGSLLFNAVAWISVAIYGPLMLLTFPLPFPQRFYLISRWSVFQLWMLRVLCGVRYEVRGREHVPAGPAIIMCKHQSAWETLSLQSIIPPQTWVLKRELMWIPVFGWALALLKPIAIDRRSPRAAIQQVIAQGRERLDAGICVIIFPEGTRLAPGERRRWAQSGAVLAAQSGYPIIPVAHNAGLFWPRRSILKRPGTIQLVIGPAIVPQDRDHQEILQRAEDWVTRTMEEIEGVKSERVKTKG</sequence>
<dbReference type="CDD" id="cd07989">
    <property type="entry name" value="LPLAT_AGPAT-like"/>
    <property type="match status" value="1"/>
</dbReference>
<comment type="caution">
    <text evidence="6">The sequence shown here is derived from an EMBL/GenBank/DDBJ whole genome shotgun (WGS) entry which is preliminary data.</text>
</comment>
<dbReference type="InterPro" id="IPR002123">
    <property type="entry name" value="Plipid/glycerol_acylTrfase"/>
</dbReference>
<dbReference type="SMART" id="SM00563">
    <property type="entry name" value="PlsC"/>
    <property type="match status" value="1"/>
</dbReference>
<dbReference type="PANTHER" id="PTHR10434:SF40">
    <property type="entry name" value="1-ACYL-SN-GLYCEROL-3-PHOSPHATE ACYLTRANSFERASE"/>
    <property type="match status" value="1"/>
</dbReference>
<comment type="pathway">
    <text evidence="1">Lipid metabolism.</text>
</comment>
<evidence type="ECO:0000256" key="1">
    <source>
        <dbReference type="ARBA" id="ARBA00005189"/>
    </source>
</evidence>
<keyword evidence="2 6" id="KW-0808">Transferase</keyword>
<keyword evidence="4" id="KW-1133">Transmembrane helix</keyword>
<evidence type="ECO:0000313" key="7">
    <source>
        <dbReference type="Proteomes" id="UP000179076"/>
    </source>
</evidence>
<dbReference type="Proteomes" id="UP000179076">
    <property type="component" value="Unassembled WGS sequence"/>
</dbReference>